<feature type="transmembrane region" description="Helical" evidence="1">
    <location>
        <begin position="7"/>
        <end position="26"/>
    </location>
</feature>
<dbReference type="AlphaFoldDB" id="A0A8I0DPK1"/>
<reference evidence="3" key="1">
    <citation type="submission" date="2020-08" db="EMBL/GenBank/DDBJ databases">
        <title>Genome public.</title>
        <authorList>
            <person name="Liu C."/>
            <person name="Sun Q."/>
        </authorList>
    </citation>
    <scope>NUCLEOTIDE SEQUENCE</scope>
    <source>
        <strain evidence="3">NSJ-42</strain>
    </source>
</reference>
<evidence type="ECO:0000313" key="4">
    <source>
        <dbReference type="Proteomes" id="UP000662088"/>
    </source>
</evidence>
<keyword evidence="1" id="KW-0472">Membrane</keyword>
<dbReference type="InterPro" id="IPR051922">
    <property type="entry name" value="Bact_Sporulation_Assoc"/>
</dbReference>
<dbReference type="InterPro" id="IPR013486">
    <property type="entry name" value="SpoIID/LytB"/>
</dbReference>
<dbReference type="GO" id="GO:0030435">
    <property type="term" value="P:sporulation resulting in formation of a cellular spore"/>
    <property type="evidence" value="ECO:0007669"/>
    <property type="project" value="InterPro"/>
</dbReference>
<dbReference type="NCBIfam" id="TIGR02669">
    <property type="entry name" value="SpoIID_LytB"/>
    <property type="match status" value="1"/>
</dbReference>
<sequence length="349" mass="39111">MAKQLKGILFTTLAIIVFMIAMPIFIMKPKVSAKISTNDVEKITDTNEVVEASAKQNNNIIMKGNETIRVYITETGEIEEVNLEDYICGVVSNEMPANFEKEALKAQAVTARTYLASKKLNRCTLHEGIDICDSTHCQVYTSKEKRLEKWDADYANEYWNKIKEAVDETSGQVLSYEGELVLYPQFFSTSSGQTENSEDVYLGEIPYLRSVASTGEESAPKYTSDKTLKISDFVYLLNSNFTNLNVTVENIKNNFNIKSSSAAGGVIKLNINNVEIRGVDFRKALSLNSTNFTYEFNGDYITFHCKGYGHGVGMSQWGANAMAKNGSNYEEILKHYYTGVEITNLELTE</sequence>
<dbReference type="Pfam" id="PF08486">
    <property type="entry name" value="SpoIID"/>
    <property type="match status" value="1"/>
</dbReference>
<proteinExistence type="predicted"/>
<gene>
    <name evidence="3" type="primary">spoIID</name>
    <name evidence="3" type="ORF">H8R92_07685</name>
</gene>
<dbReference type="RefSeq" id="WP_022211309.1">
    <property type="nucleotide sequence ID" value="NZ_JACOOQ010000011.1"/>
</dbReference>
<dbReference type="PANTHER" id="PTHR30032">
    <property type="entry name" value="N-ACETYLMURAMOYL-L-ALANINE AMIDASE-RELATED"/>
    <property type="match status" value="1"/>
</dbReference>
<organism evidence="3 4">
    <name type="scientific">Clostridium lentum</name>
    <dbReference type="NCBI Taxonomy" id="2763037"/>
    <lineage>
        <taxon>Bacteria</taxon>
        <taxon>Bacillati</taxon>
        <taxon>Bacillota</taxon>
        <taxon>Clostridia</taxon>
        <taxon>Eubacteriales</taxon>
        <taxon>Clostridiaceae</taxon>
        <taxon>Clostridium</taxon>
    </lineage>
</organism>
<keyword evidence="1" id="KW-1133">Transmembrane helix</keyword>
<dbReference type="InterPro" id="IPR014225">
    <property type="entry name" value="Spore_II_D_firmicutes"/>
</dbReference>
<accession>A0A8I0DPK1</accession>
<evidence type="ECO:0000313" key="3">
    <source>
        <dbReference type="EMBL" id="MBC5640316.1"/>
    </source>
</evidence>
<comment type="caution">
    <text evidence="3">The sequence shown here is derived from an EMBL/GenBank/DDBJ whole genome shotgun (WGS) entry which is preliminary data.</text>
</comment>
<dbReference type="GO" id="GO:0030288">
    <property type="term" value="C:outer membrane-bounded periplasmic space"/>
    <property type="evidence" value="ECO:0007669"/>
    <property type="project" value="TreeGrafter"/>
</dbReference>
<keyword evidence="4" id="KW-1185">Reference proteome</keyword>
<keyword evidence="1" id="KW-0812">Transmembrane</keyword>
<evidence type="ECO:0000259" key="2">
    <source>
        <dbReference type="Pfam" id="PF08486"/>
    </source>
</evidence>
<dbReference type="NCBIfam" id="TIGR02870">
    <property type="entry name" value="spore_II_D"/>
    <property type="match status" value="1"/>
</dbReference>
<name>A0A8I0DPK1_9CLOT</name>
<feature type="domain" description="Sporulation stage II protein D amidase enhancer LytB N-terminal" evidence="2">
    <location>
        <begin position="73"/>
        <end position="176"/>
    </location>
</feature>
<dbReference type="Proteomes" id="UP000662088">
    <property type="component" value="Unassembled WGS sequence"/>
</dbReference>
<protein>
    <submittedName>
        <fullName evidence="3">Stage II sporulation protein D</fullName>
    </submittedName>
</protein>
<dbReference type="EMBL" id="JACOOQ010000011">
    <property type="protein sequence ID" value="MBC5640316.1"/>
    <property type="molecule type" value="Genomic_DNA"/>
</dbReference>
<dbReference type="InterPro" id="IPR013693">
    <property type="entry name" value="SpoIID/LytB_N"/>
</dbReference>
<evidence type="ECO:0000256" key="1">
    <source>
        <dbReference type="SAM" id="Phobius"/>
    </source>
</evidence>
<dbReference type="PANTHER" id="PTHR30032:SF4">
    <property type="entry name" value="AMIDASE ENHANCER"/>
    <property type="match status" value="1"/>
</dbReference>